<feature type="domain" description="F-box protein Hrt3/FBXO9 C-terminal" evidence="2">
    <location>
        <begin position="130"/>
        <end position="195"/>
    </location>
</feature>
<feature type="compositionally biased region" description="Basic residues" evidence="1">
    <location>
        <begin position="1"/>
        <end position="11"/>
    </location>
</feature>
<dbReference type="Pfam" id="PF19270">
    <property type="entry name" value="FBO_C"/>
    <property type="match status" value="1"/>
</dbReference>
<organism evidence="3 4">
    <name type="scientific">Cinchona calisaya</name>
    <dbReference type="NCBI Taxonomy" id="153742"/>
    <lineage>
        <taxon>Eukaryota</taxon>
        <taxon>Viridiplantae</taxon>
        <taxon>Streptophyta</taxon>
        <taxon>Embryophyta</taxon>
        <taxon>Tracheophyta</taxon>
        <taxon>Spermatophyta</taxon>
        <taxon>Magnoliopsida</taxon>
        <taxon>eudicotyledons</taxon>
        <taxon>Gunneridae</taxon>
        <taxon>Pentapetalae</taxon>
        <taxon>asterids</taxon>
        <taxon>lamiids</taxon>
        <taxon>Gentianales</taxon>
        <taxon>Rubiaceae</taxon>
        <taxon>Cinchonoideae</taxon>
        <taxon>Cinchoneae</taxon>
        <taxon>Cinchona</taxon>
    </lineage>
</organism>
<comment type="caution">
    <text evidence="3">The sequence shown here is derived from an EMBL/GenBank/DDBJ whole genome shotgun (WGS) entry which is preliminary data.</text>
</comment>
<evidence type="ECO:0000313" key="4">
    <source>
        <dbReference type="Proteomes" id="UP001630127"/>
    </source>
</evidence>
<evidence type="ECO:0000313" key="3">
    <source>
        <dbReference type="EMBL" id="KAL3513638.1"/>
    </source>
</evidence>
<name>A0ABD2Z3F3_9GENT</name>
<proteinExistence type="predicted"/>
<sequence>MGIGGRRGKKGSNKEEEMRGSKGNGRNGDGTNRSLSETEQNFHSVILFDSDYANVSAASRLRVAQFFRDTKAMARIPITVVMLSTAEFTQKVKDMVKFMNFCAPKGDCVFGGHYTLSEDKVEAAFLYPDDNEVTGSDVDIRGVVEEWQEDETHNPNVPAITHNRGLSHLTPFVFVPFEEVETSVLNLPVERMDYYYVVL</sequence>
<dbReference type="Proteomes" id="UP001630127">
    <property type="component" value="Unassembled WGS sequence"/>
</dbReference>
<accession>A0ABD2Z3F3</accession>
<dbReference type="InterPro" id="IPR045464">
    <property type="entry name" value="Hrt3/FBXO9_C"/>
</dbReference>
<gene>
    <name evidence="3" type="ORF">ACH5RR_026355</name>
</gene>
<feature type="region of interest" description="Disordered" evidence="1">
    <location>
        <begin position="1"/>
        <end position="35"/>
    </location>
</feature>
<evidence type="ECO:0000259" key="2">
    <source>
        <dbReference type="Pfam" id="PF19270"/>
    </source>
</evidence>
<evidence type="ECO:0000256" key="1">
    <source>
        <dbReference type="SAM" id="MobiDB-lite"/>
    </source>
</evidence>
<dbReference type="EMBL" id="JBJUIK010000011">
    <property type="protein sequence ID" value="KAL3513638.1"/>
    <property type="molecule type" value="Genomic_DNA"/>
</dbReference>
<dbReference type="AlphaFoldDB" id="A0ABD2Z3F3"/>
<keyword evidence="4" id="KW-1185">Reference proteome</keyword>
<reference evidence="3 4" key="1">
    <citation type="submission" date="2024-11" db="EMBL/GenBank/DDBJ databases">
        <title>A near-complete genome assembly of Cinchona calisaya.</title>
        <authorList>
            <person name="Lian D.C."/>
            <person name="Zhao X.W."/>
            <person name="Wei L."/>
        </authorList>
    </citation>
    <scope>NUCLEOTIDE SEQUENCE [LARGE SCALE GENOMIC DNA]</scope>
    <source>
        <tissue evidence="3">Nenye</tissue>
    </source>
</reference>
<protein>
    <recommendedName>
        <fullName evidence="2">F-box protein Hrt3/FBXO9 C-terminal domain-containing protein</fullName>
    </recommendedName>
</protein>